<reference evidence="3 4" key="1">
    <citation type="submission" date="2023-05" db="EMBL/GenBank/DDBJ databases">
        <title>Streptantibioticus silvisoli sp. nov., acidotolerant actinomycetes 1 from pine litter.</title>
        <authorList>
            <person name="Swiecimska M."/>
            <person name="Golinska P."/>
            <person name="Sangal V."/>
            <person name="Wachnowicz B."/>
            <person name="Goodfellow M."/>
        </authorList>
    </citation>
    <scope>NUCLEOTIDE SEQUENCE</scope>
    <source>
        <strain evidence="3">SL13</strain>
        <strain evidence="2 4">SL54</strain>
    </source>
</reference>
<dbReference type="RefSeq" id="WP_271315278.1">
    <property type="nucleotide sequence ID" value="NZ_JAAGKO020000020.1"/>
</dbReference>
<evidence type="ECO:0000256" key="1">
    <source>
        <dbReference type="SAM" id="Phobius"/>
    </source>
</evidence>
<proteinExistence type="predicted"/>
<feature type="transmembrane region" description="Helical" evidence="1">
    <location>
        <begin position="36"/>
        <end position="55"/>
    </location>
</feature>
<evidence type="ECO:0000313" key="4">
    <source>
        <dbReference type="Proteomes" id="UP001156398"/>
    </source>
</evidence>
<protein>
    <submittedName>
        <fullName evidence="3">Uncharacterized protein</fullName>
    </submittedName>
</protein>
<keyword evidence="1" id="KW-0812">Transmembrane</keyword>
<name>A0AA90HB73_9ACTN</name>
<dbReference type="EMBL" id="JAAGKO020000020">
    <property type="protein sequence ID" value="MDI5964121.1"/>
    <property type="molecule type" value="Genomic_DNA"/>
</dbReference>
<keyword evidence="1" id="KW-1133">Transmembrane helix</keyword>
<feature type="transmembrane region" description="Helical" evidence="1">
    <location>
        <begin position="61"/>
        <end position="78"/>
    </location>
</feature>
<sequence length="348" mass="38687">MIFHMTPGNVRVTTGAPPGRISRAATLSWTWLRRNIDTAVTLAAAVIISILGLASTIAPDMLESAILGVLALLAIVAIRDRDRIDARDEATAEAAERTSRSMARVSEDLQFVRGFLEAGPEIQVLHGEEIERGLAAARDGAPNWLFRGGIGTYFRTVTLPQVVEQARSGSRSLSLRLEILDPADEVACGRYLRHRQSQANSGELWNRRQVERECFATVLACCWYRKRYPRLRVEIGLSRTVRAMQYDLSDDALFITQEPPLRPALKAPSGRELYAYARTELDISFDEARPVDLELVRDVPIDTGNGGPTHNEVRRLFTTLRLPLPAAYGDADIADIVRRALHHENANP</sequence>
<keyword evidence="1" id="KW-0472">Membrane</keyword>
<accession>A0AA90HB73</accession>
<dbReference type="AlphaFoldDB" id="A0AA90HB73"/>
<dbReference type="EMBL" id="JABXJJ020000062">
    <property type="protein sequence ID" value="MDI5974153.1"/>
    <property type="molecule type" value="Genomic_DNA"/>
</dbReference>
<organism evidence="3">
    <name type="scientific">Streptantibioticus silvisoli</name>
    <dbReference type="NCBI Taxonomy" id="2705255"/>
    <lineage>
        <taxon>Bacteria</taxon>
        <taxon>Bacillati</taxon>
        <taxon>Actinomycetota</taxon>
        <taxon>Actinomycetes</taxon>
        <taxon>Kitasatosporales</taxon>
        <taxon>Streptomycetaceae</taxon>
        <taxon>Streptantibioticus</taxon>
    </lineage>
</organism>
<evidence type="ECO:0000313" key="2">
    <source>
        <dbReference type="EMBL" id="MDI5964121.1"/>
    </source>
</evidence>
<evidence type="ECO:0000313" key="3">
    <source>
        <dbReference type="EMBL" id="MDI5974153.1"/>
    </source>
</evidence>
<gene>
    <name evidence="2" type="ORF">POF43_015585</name>
    <name evidence="3" type="ORF">POF50_033230</name>
</gene>
<dbReference type="Proteomes" id="UP001156398">
    <property type="component" value="Unassembled WGS sequence"/>
</dbReference>
<keyword evidence="4" id="KW-1185">Reference proteome</keyword>
<comment type="caution">
    <text evidence="3">The sequence shown here is derived from an EMBL/GenBank/DDBJ whole genome shotgun (WGS) entry which is preliminary data.</text>
</comment>